<dbReference type="PANTHER" id="PTHR11552">
    <property type="entry name" value="GLUCOSE-METHANOL-CHOLINE GMC OXIDOREDUCTASE"/>
    <property type="match status" value="1"/>
</dbReference>
<keyword evidence="3" id="KW-0732">Signal</keyword>
<proteinExistence type="inferred from homology"/>
<dbReference type="InterPro" id="IPR036188">
    <property type="entry name" value="FAD/NAD-bd_sf"/>
</dbReference>
<dbReference type="SUPFAM" id="SSF51905">
    <property type="entry name" value="FAD/NAD(P)-binding domain"/>
    <property type="match status" value="1"/>
</dbReference>
<feature type="signal peptide" evidence="3">
    <location>
        <begin position="1"/>
        <end position="26"/>
    </location>
</feature>
<dbReference type="Gene3D" id="3.50.50.60">
    <property type="entry name" value="FAD/NAD(P)-binding domain"/>
    <property type="match status" value="1"/>
</dbReference>
<dbReference type="Gene3D" id="3.30.560.10">
    <property type="entry name" value="Glucose Oxidase, domain 3"/>
    <property type="match status" value="1"/>
</dbReference>
<accession>A0ABR1JN83</accession>
<name>A0ABR1JN83_9AGAR</name>
<reference evidence="6 7" key="1">
    <citation type="submission" date="2024-01" db="EMBL/GenBank/DDBJ databases">
        <title>A draft genome for the cacao thread blight pathogen Marasmiellus scandens.</title>
        <authorList>
            <person name="Baruah I.K."/>
            <person name="Leung J."/>
            <person name="Bukari Y."/>
            <person name="Amoako-Attah I."/>
            <person name="Meinhardt L.W."/>
            <person name="Bailey B.A."/>
            <person name="Cohen S.P."/>
        </authorList>
    </citation>
    <scope>NUCLEOTIDE SEQUENCE [LARGE SCALE GENOMIC DNA]</scope>
    <source>
        <strain evidence="6 7">GH-19</strain>
    </source>
</reference>
<dbReference type="SUPFAM" id="SSF54373">
    <property type="entry name" value="FAD-linked reductases, C-terminal domain"/>
    <property type="match status" value="1"/>
</dbReference>
<dbReference type="Pfam" id="PF05199">
    <property type="entry name" value="GMC_oxred_C"/>
    <property type="match status" value="1"/>
</dbReference>
<dbReference type="PIRSF" id="PIRSF000137">
    <property type="entry name" value="Alcohol_oxidase"/>
    <property type="match status" value="1"/>
</dbReference>
<dbReference type="Pfam" id="PF00732">
    <property type="entry name" value="GMC_oxred_N"/>
    <property type="match status" value="1"/>
</dbReference>
<evidence type="ECO:0000259" key="5">
    <source>
        <dbReference type="Pfam" id="PF05199"/>
    </source>
</evidence>
<comment type="caution">
    <text evidence="6">The sequence shown here is derived from an EMBL/GenBank/DDBJ whole genome shotgun (WGS) entry which is preliminary data.</text>
</comment>
<comment type="similarity">
    <text evidence="2">Belongs to the GMC oxidoreductase family.</text>
</comment>
<dbReference type="InterPro" id="IPR000172">
    <property type="entry name" value="GMC_OxRdtase_N"/>
</dbReference>
<feature type="domain" description="Glucose-methanol-choline oxidoreductase N-terminal" evidence="4">
    <location>
        <begin position="311"/>
        <end position="413"/>
    </location>
</feature>
<feature type="domain" description="Glucose-methanol-choline oxidoreductase C-terminal" evidence="5">
    <location>
        <begin position="519"/>
        <end position="657"/>
    </location>
</feature>
<dbReference type="InterPro" id="IPR007867">
    <property type="entry name" value="GMC_OxRtase_C"/>
</dbReference>
<evidence type="ECO:0000256" key="1">
    <source>
        <dbReference type="ARBA" id="ARBA00001974"/>
    </source>
</evidence>
<dbReference type="PANTHER" id="PTHR11552:SF100">
    <property type="entry name" value="DEHYDROGENASE, PUTATIVE (AFU_ORTHOLOGUE AFUA_5G00630)-RELATED"/>
    <property type="match status" value="1"/>
</dbReference>
<evidence type="ECO:0000256" key="3">
    <source>
        <dbReference type="SAM" id="SignalP"/>
    </source>
</evidence>
<evidence type="ECO:0000256" key="2">
    <source>
        <dbReference type="ARBA" id="ARBA00010790"/>
    </source>
</evidence>
<organism evidence="6 7">
    <name type="scientific">Marasmiellus scandens</name>
    <dbReference type="NCBI Taxonomy" id="2682957"/>
    <lineage>
        <taxon>Eukaryota</taxon>
        <taxon>Fungi</taxon>
        <taxon>Dikarya</taxon>
        <taxon>Basidiomycota</taxon>
        <taxon>Agaricomycotina</taxon>
        <taxon>Agaricomycetes</taxon>
        <taxon>Agaricomycetidae</taxon>
        <taxon>Agaricales</taxon>
        <taxon>Marasmiineae</taxon>
        <taxon>Omphalotaceae</taxon>
        <taxon>Marasmiellus</taxon>
    </lineage>
</organism>
<evidence type="ECO:0000259" key="4">
    <source>
        <dbReference type="Pfam" id="PF00732"/>
    </source>
</evidence>
<protein>
    <recommendedName>
        <fullName evidence="8">Glucose-methanol-choline oxidoreductase N-terminal domain-containing protein</fullName>
    </recommendedName>
</protein>
<evidence type="ECO:0000313" key="7">
    <source>
        <dbReference type="Proteomes" id="UP001498398"/>
    </source>
</evidence>
<evidence type="ECO:0000313" key="6">
    <source>
        <dbReference type="EMBL" id="KAK7464139.1"/>
    </source>
</evidence>
<dbReference type="EMBL" id="JBANRG010000008">
    <property type="protein sequence ID" value="KAK7464139.1"/>
    <property type="molecule type" value="Genomic_DNA"/>
</dbReference>
<dbReference type="InterPro" id="IPR012132">
    <property type="entry name" value="GMC_OxRdtase"/>
</dbReference>
<comment type="cofactor">
    <cofactor evidence="1">
        <name>FAD</name>
        <dbReference type="ChEBI" id="CHEBI:57692"/>
    </cofactor>
</comment>
<keyword evidence="7" id="KW-1185">Reference proteome</keyword>
<dbReference type="Proteomes" id="UP001498398">
    <property type="component" value="Unassembled WGS sequence"/>
</dbReference>
<feature type="chain" id="PRO_5045359442" description="Glucose-methanol-choline oxidoreductase N-terminal domain-containing protein" evidence="3">
    <location>
        <begin position="27"/>
        <end position="702"/>
    </location>
</feature>
<sequence>MTFKLQLRALFHLVFISVTFFDLSLAASSSSLPQCSDIQIQSSIRGSEYDFVVVGSGAGGGPLAARLAETGFSGWLFTSRTKARPLKIFWTVLVVEVGHDVHNLNTTIPLYFIRALEDPEIQLNYTVDEYPEGFRFQKNDAWYPRARGLGGCTTHNALLNIIAGTRSDFSSLSETFNDSSWSRANMHEYYKKITKSYNVASALLGVLKRFVGIGNSRDYGWLKTSLNPVLTAFNPKFFDLQTISFFAGVSLSAPPILSLNTISSDGASGMALPSLTVDKHHTRSSVRNRLIDIHQTLSSDQASGSSGKLTFLFDTLATKILLCQSNGIPTAYGIEFVPGGALPVASNFGGSKEDFSGRTRSVVVRKEVIISAGVFQSPQLLMLSGIGNSSHLQEHGIQPVVHLPGVGNNLQDHDEIAIMWRTKSNFSFFNGCKFLSDLKDDPCLEYWIGSGGKNVYSFSALNMITSRSPREGLDNREEAPDILTYFGPLYFPGFVRGVSQGLVDNSHNTITAVVLKAHPSSSGTVRLTGSHPQDLLQIKKNRFQEDEKGYQDVVDLREGIKKARKIIRDSVLIGPYIEKEVFPGEEVRSDEEIEEHVYKNIFGHHACCTNAMGPESDENAVLDGNFKVHGVNNLRVVDASSWPKVPGFFVTTPTYMISEKAADLIISDERSDGELGNGMFTENDEECVDECDWKVNKVMNEL</sequence>
<evidence type="ECO:0008006" key="8">
    <source>
        <dbReference type="Google" id="ProtNLM"/>
    </source>
</evidence>
<gene>
    <name evidence="6" type="ORF">VKT23_006303</name>
</gene>